<gene>
    <name evidence="2" type="ORF">WG929_11210</name>
</gene>
<feature type="chain" id="PRO_5045459914" evidence="1">
    <location>
        <begin position="28"/>
        <end position="332"/>
    </location>
</feature>
<accession>A0ABW8NJ85</accession>
<sequence length="332" mass="37215">MSSQRSKSLSQTLMAVAVATASMSALAEYENRSFSVFGAAGMQYINYSEKLNNYYGVNMKSTFETVNFVQRSGGYTAVNDTLGFSIISSSTLLSFEDREDWELKGEDGYVQQNTTSLSFQTLDMMMSYHLQNGWYASAGMHYQKTAFSRFDWTTGNANDAYNATIKDYITNNPAMMDVVQQYIDQFDDISNEADYFDLIRNDPETNQTVVFEDASNFGAMIGIAYDSYFMKQSSGMRYQFSLEVGTPVYEKILNSSHNGSLERTFGGGLDVTGKLGVGYQFSQQLSTMLLITGLYSHRDKIQEWSNALDSVTLPENTLYAAAAYISVGWNFE</sequence>
<evidence type="ECO:0000313" key="2">
    <source>
        <dbReference type="EMBL" id="MFK4752979.1"/>
    </source>
</evidence>
<evidence type="ECO:0000256" key="1">
    <source>
        <dbReference type="SAM" id="SignalP"/>
    </source>
</evidence>
<keyword evidence="3" id="KW-1185">Reference proteome</keyword>
<dbReference type="Proteomes" id="UP001620597">
    <property type="component" value="Unassembled WGS sequence"/>
</dbReference>
<dbReference type="RefSeq" id="WP_416206089.1">
    <property type="nucleotide sequence ID" value="NZ_JBBKTX010000012.1"/>
</dbReference>
<evidence type="ECO:0000313" key="3">
    <source>
        <dbReference type="Proteomes" id="UP001620597"/>
    </source>
</evidence>
<reference evidence="2 3" key="1">
    <citation type="submission" date="2024-03" db="EMBL/GenBank/DDBJ databases">
        <title>High-quality draft genome sequence of Oceanobacter sp. wDCs-4.</title>
        <authorList>
            <person name="Dong C."/>
        </authorList>
    </citation>
    <scope>NUCLEOTIDE SEQUENCE [LARGE SCALE GENOMIC DNA]</scope>
    <source>
        <strain evidence="3">wDCs-4</strain>
    </source>
</reference>
<comment type="caution">
    <text evidence="2">The sequence shown here is derived from an EMBL/GenBank/DDBJ whole genome shotgun (WGS) entry which is preliminary data.</text>
</comment>
<feature type="signal peptide" evidence="1">
    <location>
        <begin position="1"/>
        <end position="27"/>
    </location>
</feature>
<name>A0ABW8NJ85_9GAMM</name>
<protein>
    <submittedName>
        <fullName evidence="2">Uncharacterized protein</fullName>
    </submittedName>
</protein>
<keyword evidence="1" id="KW-0732">Signal</keyword>
<organism evidence="2 3">
    <name type="scientific">Oceanobacter antarcticus</name>
    <dbReference type="NCBI Taxonomy" id="3133425"/>
    <lineage>
        <taxon>Bacteria</taxon>
        <taxon>Pseudomonadati</taxon>
        <taxon>Pseudomonadota</taxon>
        <taxon>Gammaproteobacteria</taxon>
        <taxon>Oceanospirillales</taxon>
        <taxon>Oceanospirillaceae</taxon>
        <taxon>Oceanobacter</taxon>
    </lineage>
</organism>
<dbReference type="EMBL" id="JBBKTX010000012">
    <property type="protein sequence ID" value="MFK4752979.1"/>
    <property type="molecule type" value="Genomic_DNA"/>
</dbReference>
<proteinExistence type="predicted"/>